<accession>A0AAW5JM90</accession>
<evidence type="ECO:0008006" key="3">
    <source>
        <dbReference type="Google" id="ProtNLM"/>
    </source>
</evidence>
<proteinExistence type="predicted"/>
<gene>
    <name evidence="1" type="ORF">NE579_07580</name>
</gene>
<dbReference type="SUPFAM" id="SSF88659">
    <property type="entry name" value="Sigma3 and sigma4 domains of RNA polymerase sigma factors"/>
    <property type="match status" value="1"/>
</dbReference>
<dbReference type="RefSeq" id="WP_256303812.1">
    <property type="nucleotide sequence ID" value="NZ_JANFYS010000013.1"/>
</dbReference>
<evidence type="ECO:0000313" key="2">
    <source>
        <dbReference type="Proteomes" id="UP001204562"/>
    </source>
</evidence>
<organism evidence="1 2">
    <name type="scientific">Intestinimonas massiliensis</name>
    <name type="common">ex Afouda et al. 2020</name>
    <dbReference type="NCBI Taxonomy" id="1673721"/>
    <lineage>
        <taxon>Bacteria</taxon>
        <taxon>Bacillati</taxon>
        <taxon>Bacillota</taxon>
        <taxon>Clostridia</taxon>
        <taxon>Eubacteriales</taxon>
        <taxon>Intestinimonas</taxon>
    </lineage>
</organism>
<dbReference type="InterPro" id="IPR013324">
    <property type="entry name" value="RNA_pol_sigma_r3/r4-like"/>
</dbReference>
<evidence type="ECO:0000313" key="1">
    <source>
        <dbReference type="EMBL" id="MCQ4770322.1"/>
    </source>
</evidence>
<name>A0AAW5JM90_9FIRM</name>
<dbReference type="AlphaFoldDB" id="A0AAW5JM90"/>
<dbReference type="EMBL" id="JANFYS010000013">
    <property type="protein sequence ID" value="MCQ4770322.1"/>
    <property type="molecule type" value="Genomic_DNA"/>
</dbReference>
<sequence length="156" mass="18162">MAINFGAEYRRFEKEMAKKHELYAQLGMSQEQIDALDEFDKEEFLSDNTYKRHVQSLGIDEDSENPEDLHPLFKKFGDVLSVELKVTFRDRYAWLDEISSPELTKKLLSLAPEDLELLDAYVFGEKTQVELAKKKGISQKNISKKLNRIRRFLAGD</sequence>
<dbReference type="Proteomes" id="UP001204562">
    <property type="component" value="Unassembled WGS sequence"/>
</dbReference>
<protein>
    <recommendedName>
        <fullName evidence="3">Sigma-70 family RNA polymerase sigma factor</fullName>
    </recommendedName>
</protein>
<comment type="caution">
    <text evidence="1">The sequence shown here is derived from an EMBL/GenBank/DDBJ whole genome shotgun (WGS) entry which is preliminary data.</text>
</comment>
<reference evidence="1" key="1">
    <citation type="submission" date="2022-06" db="EMBL/GenBank/DDBJ databases">
        <title>Isolation of gut microbiota from human fecal samples.</title>
        <authorList>
            <person name="Pamer E.G."/>
            <person name="Barat B."/>
            <person name="Waligurski E."/>
            <person name="Medina S."/>
            <person name="Paddock L."/>
            <person name="Mostad J."/>
        </authorList>
    </citation>
    <scope>NUCLEOTIDE SEQUENCE</scope>
    <source>
        <strain evidence="1">DFI.9.91</strain>
    </source>
</reference>